<proteinExistence type="predicted"/>
<organism evidence="1 2">
    <name type="scientific">Eimeria acervulina</name>
    <name type="common">Coccidian parasite</name>
    <dbReference type="NCBI Taxonomy" id="5801"/>
    <lineage>
        <taxon>Eukaryota</taxon>
        <taxon>Sar</taxon>
        <taxon>Alveolata</taxon>
        <taxon>Apicomplexa</taxon>
        <taxon>Conoidasida</taxon>
        <taxon>Coccidia</taxon>
        <taxon>Eucoccidiorida</taxon>
        <taxon>Eimeriorina</taxon>
        <taxon>Eimeriidae</taxon>
        <taxon>Eimeria</taxon>
    </lineage>
</organism>
<protein>
    <submittedName>
        <fullName evidence="1">Uncharacterized protein</fullName>
    </submittedName>
</protein>
<reference evidence="1" key="2">
    <citation type="submission" date="2013-10" db="EMBL/GenBank/DDBJ databases">
        <authorList>
            <person name="Aslett M."/>
        </authorList>
    </citation>
    <scope>NUCLEOTIDE SEQUENCE [LARGE SCALE GENOMIC DNA]</scope>
    <source>
        <strain evidence="1">Houghton</strain>
    </source>
</reference>
<evidence type="ECO:0000313" key="1">
    <source>
        <dbReference type="EMBL" id="CDI80451.1"/>
    </source>
</evidence>
<name>U6GJN7_EIMAC</name>
<dbReference type="RefSeq" id="XP_013249620.1">
    <property type="nucleotide sequence ID" value="XM_013394166.1"/>
</dbReference>
<dbReference type="OrthoDB" id="345488at2759"/>
<dbReference type="OMA" id="WANGSQH"/>
<dbReference type="PROSITE" id="PS51257">
    <property type="entry name" value="PROKAR_LIPOPROTEIN"/>
    <property type="match status" value="1"/>
</dbReference>
<keyword evidence="2" id="KW-1185">Reference proteome</keyword>
<dbReference type="EMBL" id="HG671211">
    <property type="protein sequence ID" value="CDI80451.1"/>
    <property type="molecule type" value="Genomic_DNA"/>
</dbReference>
<reference evidence="1" key="1">
    <citation type="submission" date="2013-10" db="EMBL/GenBank/DDBJ databases">
        <title>Genomic analysis of the causative agents of coccidiosis in chickens.</title>
        <authorList>
            <person name="Reid A.J."/>
            <person name="Blake D."/>
            <person name="Billington K."/>
            <person name="Browne H."/>
            <person name="Dunn M."/>
            <person name="Hung S."/>
            <person name="Kawahara F."/>
            <person name="Miranda-Saavedra D."/>
            <person name="Mourier T."/>
            <person name="Nagra H."/>
            <person name="Otto T.D."/>
            <person name="Rawlings N."/>
            <person name="Sanchez A."/>
            <person name="Sanders M."/>
            <person name="Subramaniam C."/>
            <person name="Tay Y."/>
            <person name="Dear P."/>
            <person name="Doerig C."/>
            <person name="Gruber A."/>
            <person name="Parkinson J."/>
            <person name="Shirley M."/>
            <person name="Wan K.L."/>
            <person name="Berriman M."/>
            <person name="Tomley F."/>
            <person name="Pain A."/>
        </authorList>
    </citation>
    <scope>NUCLEOTIDE SEQUENCE [LARGE SCALE GENOMIC DNA]</scope>
    <source>
        <strain evidence="1">Houghton</strain>
    </source>
</reference>
<dbReference type="AlphaFoldDB" id="U6GJN7"/>
<accession>U6GJN7</accession>
<evidence type="ECO:0000313" key="2">
    <source>
        <dbReference type="Proteomes" id="UP000018050"/>
    </source>
</evidence>
<gene>
    <name evidence="1" type="ORF">EAH_00002870</name>
</gene>
<sequence>MMRHLKLGHLTGLPTHLPPTVQPLWIILSCKHELQVKCEDVLQEFQRDFDVNRRQMVALLDGIKQEEHLEKQSCLRGIVQSASAFFLNPAEFSIVKSSVDLQFGAMWMWDKVARILLQNRVPPPLEVGDAVKVLVSGSTIAQLGEYTVVGVQGEECVVEKEGEKMNLPCDRLVLTIKEKYRNIADKILRNELRNVSEEDPNLLADMEEIFELAGVGEAFQQTLRTGDPRYLLTAMKSSETFHCEQLPAIKASPIQKPGKERYKQDPAEMSSIYTSDSAVKAYEILQLIRSYTALEGCRPLTHKNLYGTGSELVLRVIENARFEAVEMQGEDTLQSVLENQCRSAVAFVFPGALRPSTLVIPHCVNVWERMRSDWSQLGQLAPGYLGECDARCMSGVVRRNYWFDWKYVKRTNVAMEYILAGDVARLSTFSAADALPYLDLLSGQTWRLARIASSAVVPGDLGEEAEQLSCVADFLTKDAVGPIQGTDRMAGFGLAHLPLLALSVATDLRYHAGIVGANLQSSKKMRKLARGSKAFSAFFRLLSCRVADDTEALRTFFGPFASLAIRIALFLRVEVEEHANKGWTEAVALFSGRLFEQKLYEKAVRQFMVNAKKFIEEFMGGFGYQAAGTVGKVTKRIRNIFGRKSGGKVSDKAVHHKTGHEFAKLILMMWANGSQHQTNPTPSKIEEAFRRARQYQTLMILNHGVDPIRAITNVIKADCKDTSAVGRKFWALLDSGRVKIPKIADKLGIGLLYGFATGLGVSFLRIALKNVKTPTADITVRLFNFLIEIRAIRKEGAKGLYKAYLRWVAEGETSQEIHAWNDSIDIFECSWHSSQEEQNHMLAEAGKINEQDASSEIPASHGLQSCRGNPRASPRPIPLNLDHYSHSSKTRVEAALFAIALCHTLCVTGFAANSHDALDLQQAQVNVLPGNVIFSTPL</sequence>
<dbReference type="GeneID" id="25268357"/>
<dbReference type="VEuPathDB" id="ToxoDB:EAH_00002870"/>
<dbReference type="Proteomes" id="UP000018050">
    <property type="component" value="Unassembled WGS sequence"/>
</dbReference>